<sequence length="147" mass="15711">MLKQFAFAVAAAAVSFQAAAACNVTYNTASDKIVKVVRQNGWGFDNYDVICKKLNAANAVLYIHGQATVLGNQSIGWAAVGLKDKNLMIFTNEYSGVSTSTHEYASQDKAEELLMEAINAAVGNVDLDKALASLADSRRQAKAAYGR</sequence>
<organism evidence="2 3">
    <name type="scientific">Rubrivivax benzoatilyticus</name>
    <dbReference type="NCBI Taxonomy" id="316997"/>
    <lineage>
        <taxon>Bacteria</taxon>
        <taxon>Pseudomonadati</taxon>
        <taxon>Pseudomonadota</taxon>
        <taxon>Betaproteobacteria</taxon>
        <taxon>Burkholderiales</taxon>
        <taxon>Sphaerotilaceae</taxon>
        <taxon>Rubrivivax</taxon>
    </lineage>
</organism>
<dbReference type="RefSeq" id="WP_009855875.1">
    <property type="nucleotide sequence ID" value="NZ_JAAOCD010000004.1"/>
</dbReference>
<evidence type="ECO:0000256" key="1">
    <source>
        <dbReference type="SAM" id="SignalP"/>
    </source>
</evidence>
<comment type="caution">
    <text evidence="2">The sequence shown here is derived from an EMBL/GenBank/DDBJ whole genome shotgun (WGS) entry which is preliminary data.</text>
</comment>
<dbReference type="EMBL" id="JAAOCD010000004">
    <property type="protein sequence ID" value="NHK98957.1"/>
    <property type="molecule type" value="Genomic_DNA"/>
</dbReference>
<protein>
    <submittedName>
        <fullName evidence="2">Uncharacterized protein</fullName>
    </submittedName>
</protein>
<feature type="signal peptide" evidence="1">
    <location>
        <begin position="1"/>
        <end position="20"/>
    </location>
</feature>
<dbReference type="PROSITE" id="PS51257">
    <property type="entry name" value="PROKAR_LIPOPROTEIN"/>
    <property type="match status" value="1"/>
</dbReference>
<proteinExistence type="predicted"/>
<gene>
    <name evidence="2" type="ORF">G7087_11270</name>
</gene>
<feature type="chain" id="PRO_5046756944" evidence="1">
    <location>
        <begin position="21"/>
        <end position="147"/>
    </location>
</feature>
<evidence type="ECO:0000313" key="2">
    <source>
        <dbReference type="EMBL" id="NHK98957.1"/>
    </source>
</evidence>
<keyword evidence="1" id="KW-0732">Signal</keyword>
<evidence type="ECO:0000313" key="3">
    <source>
        <dbReference type="Proteomes" id="UP000802098"/>
    </source>
</evidence>
<name>A0ABX0HV97_9BURK</name>
<dbReference type="Proteomes" id="UP000802098">
    <property type="component" value="Unassembled WGS sequence"/>
</dbReference>
<keyword evidence="3" id="KW-1185">Reference proteome</keyword>
<accession>A0ABX0HV97</accession>
<reference evidence="2 3" key="1">
    <citation type="submission" date="2020-03" db="EMBL/GenBank/DDBJ databases">
        <title>Rubrivivax benzoatilyticus JA2 (sequenced after 10 years sub-culturing).</title>
        <authorList>
            <person name="Gupta D."/>
            <person name="Chintalapati S."/>
            <person name="Chintalapati V.R."/>
        </authorList>
    </citation>
    <scope>NUCLEOTIDE SEQUENCE [LARGE SCALE GENOMIC DNA]</scope>
    <source>
        <strain evidence="2 3">JA2-Mal</strain>
    </source>
</reference>